<proteinExistence type="predicted"/>
<gene>
    <name evidence="2" type="ORF">K9D25_10170</name>
</gene>
<feature type="transmembrane region" description="Helical" evidence="1">
    <location>
        <begin position="20"/>
        <end position="41"/>
    </location>
</feature>
<dbReference type="KEGG" id="apol:K9D25_10170"/>
<reference evidence="2" key="1">
    <citation type="submission" date="2021-09" db="EMBL/GenBank/DDBJ databases">
        <title>Network and meta-omics reveal the key degrader and cooperation patterns in an efficient 1,4-dioxane-degrading microbial community.</title>
        <authorList>
            <person name="Dai C."/>
        </authorList>
    </citation>
    <scope>NUCLEOTIDE SEQUENCE</scope>
    <source>
        <strain evidence="2">ZM13</strain>
    </source>
</reference>
<keyword evidence="1" id="KW-0472">Membrane</keyword>
<dbReference type="RefSeq" id="WP_244450722.1">
    <property type="nucleotide sequence ID" value="NZ_CP083239.1"/>
</dbReference>
<dbReference type="EMBL" id="CP083239">
    <property type="protein sequence ID" value="UOK73029.1"/>
    <property type="molecule type" value="Genomic_DNA"/>
</dbReference>
<evidence type="ECO:0000313" key="3">
    <source>
        <dbReference type="Proteomes" id="UP000831684"/>
    </source>
</evidence>
<accession>A0A9E7CY16</accession>
<name>A0A9E7CY16_9HYPH</name>
<organism evidence="2 3">
    <name type="scientific">Ancylobacter polymorphus</name>
    <dbReference type="NCBI Taxonomy" id="223390"/>
    <lineage>
        <taxon>Bacteria</taxon>
        <taxon>Pseudomonadati</taxon>
        <taxon>Pseudomonadota</taxon>
        <taxon>Alphaproteobacteria</taxon>
        <taxon>Hyphomicrobiales</taxon>
        <taxon>Xanthobacteraceae</taxon>
        <taxon>Ancylobacter</taxon>
    </lineage>
</organism>
<keyword evidence="1" id="KW-1133">Transmembrane helix</keyword>
<protein>
    <submittedName>
        <fullName evidence="2">Uncharacterized protein</fullName>
    </submittedName>
</protein>
<evidence type="ECO:0000256" key="1">
    <source>
        <dbReference type="SAM" id="Phobius"/>
    </source>
</evidence>
<dbReference type="Proteomes" id="UP000831684">
    <property type="component" value="Chromosome"/>
</dbReference>
<dbReference type="AlphaFoldDB" id="A0A9E7CY16"/>
<keyword evidence="1" id="KW-0812">Transmembrane</keyword>
<sequence>MTDMPRPADGARFRLDYTINIVNIAAFMGALLSAGYAYGLLHARIGVLEVQMAAQAQTQARQVDLMERWVRTDEKVAGLAMTVDKHDARIERLEQR</sequence>
<evidence type="ECO:0000313" key="2">
    <source>
        <dbReference type="EMBL" id="UOK73029.1"/>
    </source>
</evidence>